<comment type="similarity">
    <text evidence="1">Belongs to the TTC36 family.</text>
</comment>
<gene>
    <name evidence="2" type="primary">ttc36</name>
    <name evidence="2" type="ORF">Anas_10182</name>
</gene>
<dbReference type="InterPro" id="IPR019734">
    <property type="entry name" value="TPR_rpt"/>
</dbReference>
<dbReference type="Gene3D" id="1.25.40.10">
    <property type="entry name" value="Tetratricopeptide repeat domain"/>
    <property type="match status" value="1"/>
</dbReference>
<sequence>MESLDENTESESPLSKQISDLEINGVKLAESGDAKGALRKFEEAILLDPQRPSAYNNKAQTLRLFNRIEEALEDLNSAISLSNGKGKSACQAFTQRAMIYRLKERDDLAKEDFEKAAELGSEFAKAQLENE</sequence>
<evidence type="ECO:0000313" key="2">
    <source>
        <dbReference type="EMBL" id="KAB7503971.1"/>
    </source>
</evidence>
<dbReference type="EMBL" id="SEYY01004061">
    <property type="protein sequence ID" value="KAB7503971.1"/>
    <property type="molecule type" value="Genomic_DNA"/>
</dbReference>
<dbReference type="GO" id="GO:0006570">
    <property type="term" value="P:tyrosine metabolic process"/>
    <property type="evidence" value="ECO:0007669"/>
    <property type="project" value="TreeGrafter"/>
</dbReference>
<dbReference type="OrthoDB" id="539634at2759"/>
<dbReference type="AlphaFoldDB" id="A0A5N5TBL6"/>
<dbReference type="PANTHER" id="PTHR21405:SF0">
    <property type="entry name" value="TETRATRICOPEPTIDE REPEAT PROTEIN 36"/>
    <property type="match status" value="1"/>
</dbReference>
<dbReference type="InterPro" id="IPR011990">
    <property type="entry name" value="TPR-like_helical_dom_sf"/>
</dbReference>
<dbReference type="Proteomes" id="UP000326759">
    <property type="component" value="Unassembled WGS sequence"/>
</dbReference>
<dbReference type="Pfam" id="PF13181">
    <property type="entry name" value="TPR_8"/>
    <property type="match status" value="1"/>
</dbReference>
<name>A0A5N5TBL6_9CRUS</name>
<organism evidence="2 3">
    <name type="scientific">Armadillidium nasatum</name>
    <dbReference type="NCBI Taxonomy" id="96803"/>
    <lineage>
        <taxon>Eukaryota</taxon>
        <taxon>Metazoa</taxon>
        <taxon>Ecdysozoa</taxon>
        <taxon>Arthropoda</taxon>
        <taxon>Crustacea</taxon>
        <taxon>Multicrustacea</taxon>
        <taxon>Malacostraca</taxon>
        <taxon>Eumalacostraca</taxon>
        <taxon>Peracarida</taxon>
        <taxon>Isopoda</taxon>
        <taxon>Oniscidea</taxon>
        <taxon>Crinocheta</taxon>
        <taxon>Armadillidiidae</taxon>
        <taxon>Armadillidium</taxon>
    </lineage>
</organism>
<protein>
    <submittedName>
        <fullName evidence="2">Tetratricopeptide repeat protein 36</fullName>
    </submittedName>
</protein>
<proteinExistence type="inferred from homology"/>
<dbReference type="Pfam" id="PF13431">
    <property type="entry name" value="TPR_17"/>
    <property type="match status" value="1"/>
</dbReference>
<dbReference type="InterPro" id="IPR038906">
    <property type="entry name" value="TTC36"/>
</dbReference>
<dbReference type="PANTHER" id="PTHR21405">
    <property type="entry name" value="CDNA SEQUENCE BC021608"/>
    <property type="match status" value="1"/>
</dbReference>
<dbReference type="SMART" id="SM00028">
    <property type="entry name" value="TPR"/>
    <property type="match status" value="3"/>
</dbReference>
<evidence type="ECO:0000256" key="1">
    <source>
        <dbReference type="ARBA" id="ARBA00006995"/>
    </source>
</evidence>
<evidence type="ECO:0000313" key="3">
    <source>
        <dbReference type="Proteomes" id="UP000326759"/>
    </source>
</evidence>
<reference evidence="2 3" key="1">
    <citation type="journal article" date="2019" name="PLoS Biol.">
        <title>Sex chromosomes control vertical transmission of feminizing Wolbachia symbionts in an isopod.</title>
        <authorList>
            <person name="Becking T."/>
            <person name="Chebbi M.A."/>
            <person name="Giraud I."/>
            <person name="Moumen B."/>
            <person name="Laverre T."/>
            <person name="Caubet Y."/>
            <person name="Peccoud J."/>
            <person name="Gilbert C."/>
            <person name="Cordaux R."/>
        </authorList>
    </citation>
    <scope>NUCLEOTIDE SEQUENCE [LARGE SCALE GENOMIC DNA]</scope>
    <source>
        <strain evidence="2">ANa2</strain>
        <tissue evidence="2">Whole body excluding digestive tract and cuticle</tissue>
    </source>
</reference>
<comment type="caution">
    <text evidence="2">The sequence shown here is derived from an EMBL/GenBank/DDBJ whole genome shotgun (WGS) entry which is preliminary data.</text>
</comment>
<keyword evidence="3" id="KW-1185">Reference proteome</keyword>
<accession>A0A5N5TBL6</accession>
<dbReference type="SUPFAM" id="SSF48452">
    <property type="entry name" value="TPR-like"/>
    <property type="match status" value="1"/>
</dbReference>